<gene>
    <name evidence="2" type="ORF">EJQ19_11200</name>
</gene>
<comment type="caution">
    <text evidence="2">The sequence shown here is derived from an EMBL/GenBank/DDBJ whole genome shotgun (WGS) entry which is preliminary data.</text>
</comment>
<dbReference type="OrthoDB" id="1913115at2"/>
<evidence type="ECO:0000313" key="2">
    <source>
        <dbReference type="EMBL" id="RTE09620.1"/>
    </source>
</evidence>
<dbReference type="Pfam" id="PF09998">
    <property type="entry name" value="DUF2239"/>
    <property type="match status" value="1"/>
</dbReference>
<dbReference type="Proteomes" id="UP000276128">
    <property type="component" value="Unassembled WGS sequence"/>
</dbReference>
<accession>A0A3S0BM25</accession>
<name>A0A3S0BM25_9BACL</name>
<dbReference type="CDD" id="cd22231">
    <property type="entry name" value="RHH_NikR_HicB-like"/>
    <property type="match status" value="1"/>
</dbReference>
<evidence type="ECO:0000256" key="1">
    <source>
        <dbReference type="SAM" id="MobiDB-lite"/>
    </source>
</evidence>
<organism evidence="2 3">
    <name type="scientific">Paenibacillus whitsoniae</name>
    <dbReference type="NCBI Taxonomy" id="2496558"/>
    <lineage>
        <taxon>Bacteria</taxon>
        <taxon>Bacillati</taxon>
        <taxon>Bacillota</taxon>
        <taxon>Bacilli</taxon>
        <taxon>Bacillales</taxon>
        <taxon>Paenibacillaceae</taxon>
        <taxon>Paenibacillus</taxon>
    </lineage>
</organism>
<dbReference type="EMBL" id="RXHU01000028">
    <property type="protein sequence ID" value="RTE09620.1"/>
    <property type="molecule type" value="Genomic_DNA"/>
</dbReference>
<proteinExistence type="predicted"/>
<sequence length="195" mass="22713">MDNQSCQSTFWEFLYWHFRLLKVYLGNLKYWRQYPMKFCQECNSNKDVISFYRGDDQLTLCLDCRSIPSGAVAFTTGVRPSGATRGKQKTTRPNGRPSMGITKKVSLTLPDETWKWLDEQAGENRSALIRSMINRERSAEREWSNNATLGYAIMGAERLGYDKEQMKMLVRAIYCEFDLKSVEQAKNAYNEFFTE</sequence>
<keyword evidence="3" id="KW-1185">Reference proteome</keyword>
<protein>
    <submittedName>
        <fullName evidence="2">DUF2239 family protein</fullName>
    </submittedName>
</protein>
<dbReference type="AlphaFoldDB" id="A0A3S0BM25"/>
<evidence type="ECO:0000313" key="3">
    <source>
        <dbReference type="Proteomes" id="UP000276128"/>
    </source>
</evidence>
<dbReference type="InterPro" id="IPR018715">
    <property type="entry name" value="DUF2239"/>
</dbReference>
<feature type="region of interest" description="Disordered" evidence="1">
    <location>
        <begin position="78"/>
        <end position="99"/>
    </location>
</feature>
<reference evidence="2 3" key="1">
    <citation type="submission" date="2018-12" db="EMBL/GenBank/DDBJ databases">
        <title>Bacillus ochoae sp. nov., Paenibacillus whitsoniae sp. nov., Paenibacillus spiritus sp. nov. Isolated from the Mars Exploration Rover during spacecraft assembly.</title>
        <authorList>
            <person name="Seuylemezian A."/>
            <person name="Vaishampayan P."/>
        </authorList>
    </citation>
    <scope>NUCLEOTIDE SEQUENCE [LARGE SCALE GENOMIC DNA]</scope>
    <source>
        <strain evidence="2 3">MER 54</strain>
    </source>
</reference>